<accession>A0AAV9GQK0</accession>
<reference evidence="2" key="1">
    <citation type="journal article" date="2023" name="Mol. Phylogenet. Evol.">
        <title>Genome-scale phylogeny and comparative genomics of the fungal order Sordariales.</title>
        <authorList>
            <person name="Hensen N."/>
            <person name="Bonometti L."/>
            <person name="Westerberg I."/>
            <person name="Brannstrom I.O."/>
            <person name="Guillou S."/>
            <person name="Cros-Aarteil S."/>
            <person name="Calhoun S."/>
            <person name="Haridas S."/>
            <person name="Kuo A."/>
            <person name="Mondo S."/>
            <person name="Pangilinan J."/>
            <person name="Riley R."/>
            <person name="LaButti K."/>
            <person name="Andreopoulos B."/>
            <person name="Lipzen A."/>
            <person name="Chen C."/>
            <person name="Yan M."/>
            <person name="Daum C."/>
            <person name="Ng V."/>
            <person name="Clum A."/>
            <person name="Steindorff A."/>
            <person name="Ohm R.A."/>
            <person name="Martin F."/>
            <person name="Silar P."/>
            <person name="Natvig D.O."/>
            <person name="Lalanne C."/>
            <person name="Gautier V."/>
            <person name="Ament-Velasquez S.L."/>
            <person name="Kruys A."/>
            <person name="Hutchinson M.I."/>
            <person name="Powell A.J."/>
            <person name="Barry K."/>
            <person name="Miller A.N."/>
            <person name="Grigoriev I.V."/>
            <person name="Debuchy R."/>
            <person name="Gladieux P."/>
            <person name="Hiltunen Thoren M."/>
            <person name="Johannesson H."/>
        </authorList>
    </citation>
    <scope>NUCLEOTIDE SEQUENCE</scope>
    <source>
        <strain evidence="2">PSN243</strain>
    </source>
</reference>
<sequence length="595" mass="63441">MDLFRRASFINHPQQHAGDCRGNWNGMQCWEIKQATDEEPWKTILDNAIQDVSKTRAIPRAAHIMFDLFLIGTVLETSTPYLMVSILGAHKKHSKSVVQRLSRANWTKDYPGLKIDHWDWPPDVPNFSLTAGVELSQEPGATNAHIPGLSMRMVDHGNGQRVQTVTVAGEDGRLPRCGIVSCTVTLPDGIYLAVPFHVFAAVETDEPDDGNTNADDVSSPSFSQSSNGDAGRGTSPANSTTSTSTSDGRHASPPSRTGQCAKPDDTGVSSALLSHPQLRKYLRVVSADLDYALLAGIVNAEESPEWVLCRSRVAPMPTGKTTVDTVTNSTGRLTGTLMGRACLMRLPRSQKFARFYPVAFAENSVKEGDCGSVVFDPSRGTIWGFIVAASTEAGIAYITSATHVLDDIVSRTGMSPIDPPALTSALTHTAAGPPEDARIKAQLPSGSDSMTPSKGPLDLSLTNELGKGGSHAVHSSRFLDSPLSISTTNRESGEWSELGSPLLSRRTSSIFSVSSTWSGYNPVASPNPDGLNFSANRPSLEGETILPGVTPLPPMIPAPQTASPSGGVLSRPTPYGKTKGHVASACVPCKRAHLR</sequence>
<dbReference type="EMBL" id="MU865932">
    <property type="protein sequence ID" value="KAK4450528.1"/>
    <property type="molecule type" value="Genomic_DNA"/>
</dbReference>
<protein>
    <submittedName>
        <fullName evidence="2">Uncharacterized protein</fullName>
    </submittedName>
</protein>
<evidence type="ECO:0000313" key="3">
    <source>
        <dbReference type="Proteomes" id="UP001321760"/>
    </source>
</evidence>
<evidence type="ECO:0000313" key="2">
    <source>
        <dbReference type="EMBL" id="KAK4450528.1"/>
    </source>
</evidence>
<proteinExistence type="predicted"/>
<name>A0AAV9GQK0_9PEZI</name>
<reference evidence="2" key="2">
    <citation type="submission" date="2023-05" db="EMBL/GenBank/DDBJ databases">
        <authorList>
            <consortium name="Lawrence Berkeley National Laboratory"/>
            <person name="Steindorff A."/>
            <person name="Hensen N."/>
            <person name="Bonometti L."/>
            <person name="Westerberg I."/>
            <person name="Brannstrom I.O."/>
            <person name="Guillou S."/>
            <person name="Cros-Aarteil S."/>
            <person name="Calhoun S."/>
            <person name="Haridas S."/>
            <person name="Kuo A."/>
            <person name="Mondo S."/>
            <person name="Pangilinan J."/>
            <person name="Riley R."/>
            <person name="Labutti K."/>
            <person name="Andreopoulos B."/>
            <person name="Lipzen A."/>
            <person name="Chen C."/>
            <person name="Yanf M."/>
            <person name="Daum C."/>
            <person name="Ng V."/>
            <person name="Clum A."/>
            <person name="Ohm R."/>
            <person name="Martin F."/>
            <person name="Silar P."/>
            <person name="Natvig D."/>
            <person name="Lalanne C."/>
            <person name="Gautier V."/>
            <person name="Ament-Velasquez S.L."/>
            <person name="Kruys A."/>
            <person name="Hutchinson M.I."/>
            <person name="Powell A.J."/>
            <person name="Barry K."/>
            <person name="Miller A.N."/>
            <person name="Grigoriev I.V."/>
            <person name="Debuchy R."/>
            <person name="Gladieux P."/>
            <person name="Thoren M.H."/>
            <person name="Johannesson H."/>
        </authorList>
    </citation>
    <scope>NUCLEOTIDE SEQUENCE</scope>
    <source>
        <strain evidence="2">PSN243</strain>
    </source>
</reference>
<feature type="region of interest" description="Disordered" evidence="1">
    <location>
        <begin position="420"/>
        <end position="455"/>
    </location>
</feature>
<dbReference type="AlphaFoldDB" id="A0AAV9GQK0"/>
<organism evidence="2 3">
    <name type="scientific">Podospora aff. communis PSN243</name>
    <dbReference type="NCBI Taxonomy" id="3040156"/>
    <lineage>
        <taxon>Eukaryota</taxon>
        <taxon>Fungi</taxon>
        <taxon>Dikarya</taxon>
        <taxon>Ascomycota</taxon>
        <taxon>Pezizomycotina</taxon>
        <taxon>Sordariomycetes</taxon>
        <taxon>Sordariomycetidae</taxon>
        <taxon>Sordariales</taxon>
        <taxon>Podosporaceae</taxon>
        <taxon>Podospora</taxon>
    </lineage>
</organism>
<keyword evidence="3" id="KW-1185">Reference proteome</keyword>
<gene>
    <name evidence="2" type="ORF">QBC34DRAFT_76136</name>
</gene>
<feature type="region of interest" description="Disordered" evidence="1">
    <location>
        <begin position="206"/>
        <end position="268"/>
    </location>
</feature>
<dbReference type="Proteomes" id="UP001321760">
    <property type="component" value="Unassembled WGS sequence"/>
</dbReference>
<comment type="caution">
    <text evidence="2">The sequence shown here is derived from an EMBL/GenBank/DDBJ whole genome shotgun (WGS) entry which is preliminary data.</text>
</comment>
<evidence type="ECO:0000256" key="1">
    <source>
        <dbReference type="SAM" id="MobiDB-lite"/>
    </source>
</evidence>